<dbReference type="NCBIfam" id="TIGR04183">
    <property type="entry name" value="Por_Secre_tail"/>
    <property type="match status" value="1"/>
</dbReference>
<evidence type="ECO:0000313" key="4">
    <source>
        <dbReference type="EMBL" id="RRA89299.1"/>
    </source>
</evidence>
<dbReference type="RefSeq" id="WP_124900627.1">
    <property type="nucleotide sequence ID" value="NZ_RQTJ01000062.1"/>
</dbReference>
<dbReference type="Gene3D" id="2.130.10.30">
    <property type="entry name" value="Regulator of chromosome condensation 1/beta-lactamase-inhibitor protein II"/>
    <property type="match status" value="2"/>
</dbReference>
<dbReference type="Pfam" id="PF18962">
    <property type="entry name" value="Por_Secre_tail"/>
    <property type="match status" value="1"/>
</dbReference>
<feature type="chain" id="PRO_5018249584" evidence="2">
    <location>
        <begin position="20"/>
        <end position="465"/>
    </location>
</feature>
<feature type="signal peptide" evidence="2">
    <location>
        <begin position="1"/>
        <end position="19"/>
    </location>
</feature>
<evidence type="ECO:0000256" key="2">
    <source>
        <dbReference type="SAM" id="SignalP"/>
    </source>
</evidence>
<keyword evidence="1 2" id="KW-0732">Signal</keyword>
<evidence type="ECO:0000313" key="5">
    <source>
        <dbReference type="Proteomes" id="UP000268372"/>
    </source>
</evidence>
<dbReference type="AlphaFoldDB" id="A0A3P1AJI0"/>
<dbReference type="GO" id="GO:0005085">
    <property type="term" value="F:guanyl-nucleotide exchange factor activity"/>
    <property type="evidence" value="ECO:0007669"/>
    <property type="project" value="TreeGrafter"/>
</dbReference>
<organism evidence="4 5">
    <name type="scientific">Paenimyroides viscosum</name>
    <dbReference type="NCBI Taxonomy" id="2488729"/>
    <lineage>
        <taxon>Bacteria</taxon>
        <taxon>Pseudomonadati</taxon>
        <taxon>Bacteroidota</taxon>
        <taxon>Flavobacteriia</taxon>
        <taxon>Flavobacteriales</taxon>
        <taxon>Flavobacteriaceae</taxon>
        <taxon>Paenimyroides</taxon>
    </lineage>
</organism>
<dbReference type="EMBL" id="RQTJ01000062">
    <property type="protein sequence ID" value="RRA89299.1"/>
    <property type="molecule type" value="Genomic_DNA"/>
</dbReference>
<accession>A0A3P1AJI0</accession>
<sequence>MKKKYTTLIIIFSFLGLHAQTNPYYQGDKCVTDISVDFRTASIFTIDGKVYTLGLNNLGQVGNGNTQPISVPYTRPSIPDFATISHGSLSSAGFTKDGKIYTWGNNIYGVLGNGTTINNFIPTQVGTDIDWVQVVNTSQNNIALKNNGTLWGWGNADNCALTNVPAAPFPNNFYMQPIQISPDTDWVSIGAAVARTFAIKSNGTLWAMGGNNYYSLGVSNSFHSQCISVLTQVGTDTNWKKIIPSNMGYYTLALKTDNTLWYWGSYNHNIYTPVQTPVQIETDTWKEVAAGQASAVGIKNDGTLWQWGSGCWSNDGSVIIPNQSLVPIQVGTASNWIKVAAGHCISFAVRADNTVWAFGANNMDFFNGSPSSPASPVLIFQCTEASTTEHELSNIVLYPNPTVDKIFWAQNIAIEKVTVFDMNGKQILSQKVSDFSLDVSHLSSGTYLIKLESDQGFYNSKFIKK</sequence>
<evidence type="ECO:0000259" key="3">
    <source>
        <dbReference type="Pfam" id="PF18962"/>
    </source>
</evidence>
<reference evidence="4 5" key="1">
    <citation type="submission" date="2018-11" db="EMBL/GenBank/DDBJ databases">
        <title>Flavobacterium sp. nov., YIM 102796 draft genome.</title>
        <authorList>
            <person name="Li G."/>
            <person name="Jiang Y."/>
        </authorList>
    </citation>
    <scope>NUCLEOTIDE SEQUENCE [LARGE SCALE GENOMIC DNA]</scope>
    <source>
        <strain evidence="4 5">YIM 102796</strain>
    </source>
</reference>
<dbReference type="InterPro" id="IPR009091">
    <property type="entry name" value="RCC1/BLIP-II"/>
</dbReference>
<dbReference type="OrthoDB" id="1081439at2"/>
<dbReference type="InterPro" id="IPR051553">
    <property type="entry name" value="Ran_GTPase-activating"/>
</dbReference>
<protein>
    <submittedName>
        <fullName evidence="4">T9SS C-terminal target domain-containing protein</fullName>
    </submittedName>
</protein>
<keyword evidence="5" id="KW-1185">Reference proteome</keyword>
<name>A0A3P1AJI0_9FLAO</name>
<feature type="domain" description="Secretion system C-terminal sorting" evidence="3">
    <location>
        <begin position="397"/>
        <end position="463"/>
    </location>
</feature>
<dbReference type="PRINTS" id="PR00633">
    <property type="entry name" value="RCCNDNSATION"/>
</dbReference>
<dbReference type="InterPro" id="IPR000408">
    <property type="entry name" value="Reg_chr_condens"/>
</dbReference>
<dbReference type="Proteomes" id="UP000268372">
    <property type="component" value="Unassembled WGS sequence"/>
</dbReference>
<comment type="caution">
    <text evidence="4">The sequence shown here is derived from an EMBL/GenBank/DDBJ whole genome shotgun (WGS) entry which is preliminary data.</text>
</comment>
<evidence type="ECO:0000256" key="1">
    <source>
        <dbReference type="ARBA" id="ARBA00022729"/>
    </source>
</evidence>
<dbReference type="GO" id="GO:0005737">
    <property type="term" value="C:cytoplasm"/>
    <property type="evidence" value="ECO:0007669"/>
    <property type="project" value="TreeGrafter"/>
</dbReference>
<dbReference type="PANTHER" id="PTHR45982:SF1">
    <property type="entry name" value="REGULATOR OF CHROMOSOME CONDENSATION"/>
    <property type="match status" value="1"/>
</dbReference>
<dbReference type="Pfam" id="PF00415">
    <property type="entry name" value="RCC1"/>
    <property type="match status" value="2"/>
</dbReference>
<dbReference type="PROSITE" id="PS50012">
    <property type="entry name" value="RCC1_3"/>
    <property type="match status" value="2"/>
</dbReference>
<dbReference type="PANTHER" id="PTHR45982">
    <property type="entry name" value="REGULATOR OF CHROMOSOME CONDENSATION"/>
    <property type="match status" value="1"/>
</dbReference>
<gene>
    <name evidence="4" type="ORF">EG242_14495</name>
</gene>
<dbReference type="SUPFAM" id="SSF50985">
    <property type="entry name" value="RCC1/BLIP-II"/>
    <property type="match status" value="1"/>
</dbReference>
<proteinExistence type="predicted"/>
<dbReference type="InterPro" id="IPR026444">
    <property type="entry name" value="Secre_tail"/>
</dbReference>